<evidence type="ECO:0000313" key="2">
    <source>
        <dbReference type="Proteomes" id="UP000256845"/>
    </source>
</evidence>
<dbReference type="GO" id="GO:0016740">
    <property type="term" value="F:transferase activity"/>
    <property type="evidence" value="ECO:0007669"/>
    <property type="project" value="UniProtKB-KW"/>
</dbReference>
<organism evidence="1 2">
    <name type="scientific">Aestuariispira insulae</name>
    <dbReference type="NCBI Taxonomy" id="1461337"/>
    <lineage>
        <taxon>Bacteria</taxon>
        <taxon>Pseudomonadati</taxon>
        <taxon>Pseudomonadota</taxon>
        <taxon>Alphaproteobacteria</taxon>
        <taxon>Rhodospirillales</taxon>
        <taxon>Kiloniellaceae</taxon>
        <taxon>Aestuariispira</taxon>
    </lineage>
</organism>
<name>A0A3D9HK59_9PROT</name>
<evidence type="ECO:0000313" key="1">
    <source>
        <dbReference type="EMBL" id="RED49661.1"/>
    </source>
</evidence>
<dbReference type="Gene3D" id="3.40.50.300">
    <property type="entry name" value="P-loop containing nucleotide triphosphate hydrolases"/>
    <property type="match status" value="1"/>
</dbReference>
<comment type="caution">
    <text evidence="1">The sequence shown here is derived from an EMBL/GenBank/DDBJ whole genome shotgun (WGS) entry which is preliminary data.</text>
</comment>
<dbReference type="Pfam" id="PF13469">
    <property type="entry name" value="Sulfotransfer_3"/>
    <property type="match status" value="1"/>
</dbReference>
<dbReference type="EMBL" id="QRDW01000005">
    <property type="protein sequence ID" value="RED49661.1"/>
    <property type="molecule type" value="Genomic_DNA"/>
</dbReference>
<keyword evidence="1" id="KW-0808">Transferase</keyword>
<keyword evidence="2" id="KW-1185">Reference proteome</keyword>
<dbReference type="SUPFAM" id="SSF52540">
    <property type="entry name" value="P-loop containing nucleoside triphosphate hydrolases"/>
    <property type="match status" value="1"/>
</dbReference>
<gene>
    <name evidence="1" type="ORF">DFP90_10532</name>
</gene>
<proteinExistence type="predicted"/>
<accession>A0A3D9HK59</accession>
<dbReference type="InterPro" id="IPR027417">
    <property type="entry name" value="P-loop_NTPase"/>
</dbReference>
<dbReference type="Proteomes" id="UP000256845">
    <property type="component" value="Unassembled WGS sequence"/>
</dbReference>
<protein>
    <submittedName>
        <fullName evidence="1">Sulfotransferase family protein</fullName>
    </submittedName>
</protein>
<sequence length="533" mass="59946">MQEIYALSEQGNFWGAYQALLPVKESQPMTAQILEADFYLHAQLGYRWEGLAIAKSVPALLNNSLYSQLFLGQAVDVVAPHLVTESPLMQAMISSQDFCRQCGIGFLRFMDLMAQLTDDHRGLIQLMDRFLSDPEVIKHTGYSTAAIGLYCRHFADAAAVAEKIRPLYATDDGTFPPAIAAELSRYEARFTDQIPATATQSDLFHEMGMVPSYAMSGTRESHPADTGANWITPEIDPVRLKAGIEKLMARTARWLEDEGSPHPAPALRAMRDGGIAPISVLSTGRVGTTALQVLAGHSDRLSPYHYLSQNIAAGDRNHLLYRLMDGTADDTFLDRFIERYLTFRFAELYVSHSQGRRAIIVNHLDTLFTPIMAAIFPKATFLHAYRNPGATLISLAYKNQFQFAQLRHLKYDPGYPSGLFLHSRDPNLSLEQECAWYMHVTDLYARSLGELLPQERFLSLDMEDLFAGNPNRIETFISFIGDDELTPELCRETFSRKINEKSHRVVSEAHQSQDRAAEILSHCRQQLTDNGRF</sequence>
<dbReference type="AlphaFoldDB" id="A0A3D9HK59"/>
<reference evidence="1 2" key="1">
    <citation type="submission" date="2018-07" db="EMBL/GenBank/DDBJ databases">
        <title>Genomic Encyclopedia of Type Strains, Phase III (KMG-III): the genomes of soil and plant-associated and newly described type strains.</title>
        <authorList>
            <person name="Whitman W."/>
        </authorList>
    </citation>
    <scope>NUCLEOTIDE SEQUENCE [LARGE SCALE GENOMIC DNA]</scope>
    <source>
        <strain evidence="1 2">CECT 8488</strain>
    </source>
</reference>